<evidence type="ECO:0000313" key="7">
    <source>
        <dbReference type="Proteomes" id="UP001152879"/>
    </source>
</evidence>
<dbReference type="PANTHER" id="PTHR43179:SF12">
    <property type="entry name" value="GALACTOFURANOSYLTRANSFERASE GLFT2"/>
    <property type="match status" value="1"/>
</dbReference>
<dbReference type="InterPro" id="IPR001173">
    <property type="entry name" value="Glyco_trans_2-like"/>
</dbReference>
<dbReference type="PANTHER" id="PTHR43179">
    <property type="entry name" value="RHAMNOSYLTRANSFERASE WBBL"/>
    <property type="match status" value="1"/>
</dbReference>
<keyword evidence="4 6" id="KW-0808">Transferase</keyword>
<evidence type="ECO:0000313" key="6">
    <source>
        <dbReference type="EMBL" id="MDG4512653.1"/>
    </source>
</evidence>
<proteinExistence type="inferred from homology"/>
<dbReference type="EMBL" id="JANFML010000022">
    <property type="protein sequence ID" value="MDG4512653.1"/>
    <property type="molecule type" value="Genomic_DNA"/>
</dbReference>
<evidence type="ECO:0000256" key="3">
    <source>
        <dbReference type="ARBA" id="ARBA00022676"/>
    </source>
</evidence>
<dbReference type="GO" id="GO:0016757">
    <property type="term" value="F:glycosyltransferase activity"/>
    <property type="evidence" value="ECO:0007669"/>
    <property type="project" value="UniProtKB-KW"/>
</dbReference>
<comment type="pathway">
    <text evidence="1">Cell wall biogenesis; cell wall polysaccharide biosynthesis.</text>
</comment>
<evidence type="ECO:0000259" key="5">
    <source>
        <dbReference type="Pfam" id="PF00535"/>
    </source>
</evidence>
<dbReference type="InterPro" id="IPR029044">
    <property type="entry name" value="Nucleotide-diphossugar_trans"/>
</dbReference>
<dbReference type="Pfam" id="PF00535">
    <property type="entry name" value="Glycos_transf_2"/>
    <property type="match status" value="1"/>
</dbReference>
<dbReference type="Proteomes" id="UP001152879">
    <property type="component" value="Unassembled WGS sequence"/>
</dbReference>
<organism evidence="6 7">
    <name type="scientific">Streptococcus suis</name>
    <dbReference type="NCBI Taxonomy" id="1307"/>
    <lineage>
        <taxon>Bacteria</taxon>
        <taxon>Bacillati</taxon>
        <taxon>Bacillota</taxon>
        <taxon>Bacilli</taxon>
        <taxon>Lactobacillales</taxon>
        <taxon>Streptococcaceae</taxon>
        <taxon>Streptococcus</taxon>
    </lineage>
</organism>
<feature type="domain" description="Glycosyltransferase 2-like" evidence="5">
    <location>
        <begin position="8"/>
        <end position="148"/>
    </location>
</feature>
<comment type="similarity">
    <text evidence="2">Belongs to the glycosyltransferase 2 family.</text>
</comment>
<accession>A0A9X4ML97</accession>
<protein>
    <submittedName>
        <fullName evidence="6">Glycosyltransferase</fullName>
        <ecNumber evidence="6">2.4.-.-</ecNumber>
    </submittedName>
</protein>
<reference evidence="6" key="1">
    <citation type="submission" date="2022-07" db="EMBL/GenBank/DDBJ databases">
        <title>Whole Genome Sequencing of Streptococcus suis.</title>
        <authorList>
            <person name="Dai X."/>
            <person name="Huang J."/>
            <person name="Wang L."/>
        </authorList>
    </citation>
    <scope>NUCLEOTIDE SEQUENCE</scope>
    <source>
        <strain evidence="6">SFB2</strain>
    </source>
</reference>
<comment type="caution">
    <text evidence="6">The sequence shown here is derived from an EMBL/GenBank/DDBJ whole genome shotgun (WGS) entry which is preliminary data.</text>
</comment>
<keyword evidence="3 6" id="KW-0328">Glycosyltransferase</keyword>
<gene>
    <name evidence="6" type="ORF">NOL15_07335</name>
</gene>
<evidence type="ECO:0000256" key="1">
    <source>
        <dbReference type="ARBA" id="ARBA00004776"/>
    </source>
</evidence>
<evidence type="ECO:0000256" key="2">
    <source>
        <dbReference type="ARBA" id="ARBA00006739"/>
    </source>
</evidence>
<sequence length="287" mass="33713">MEYKIVFVILHYNNLKDTINCIDSIAKYCNNKNVEVVVVDNGSKIESIIEIKENYDKDSFMHFILLEDNLGFAKGNNVGFQFAKHQLNANIIILSNNDIIYYQEDFIELLIKNYEEVGFDIAGPKIVRVEDQLVQNPTPILYRNKIDVLRRLIKFFILFLSTFLGLDLFLRNRFGNNIDTEIYKVNDFEDFQLHGACLIFGEKYIQKYEGLYDKTFMYGEESILKYISDRDGLKMKYFDNLELSHYEGATVSTVYGKGVTKRRFFYKWNFIGCLELYKLMSKGSLEK</sequence>
<dbReference type="EC" id="2.4.-.-" evidence="6"/>
<dbReference type="Gene3D" id="3.90.550.10">
    <property type="entry name" value="Spore Coat Polysaccharide Biosynthesis Protein SpsA, Chain A"/>
    <property type="match status" value="1"/>
</dbReference>
<name>A0A9X4ML97_STRSU</name>
<dbReference type="AlphaFoldDB" id="A0A9X4ML97"/>
<dbReference type="SUPFAM" id="SSF53448">
    <property type="entry name" value="Nucleotide-diphospho-sugar transferases"/>
    <property type="match status" value="1"/>
</dbReference>
<evidence type="ECO:0000256" key="4">
    <source>
        <dbReference type="ARBA" id="ARBA00022679"/>
    </source>
</evidence>